<accession>A0A4Q9PNT5</accession>
<feature type="non-terminal residue" evidence="1">
    <location>
        <position position="141"/>
    </location>
</feature>
<evidence type="ECO:0000313" key="2">
    <source>
        <dbReference type="Proteomes" id="UP000292082"/>
    </source>
</evidence>
<sequence length="141" mass="15293">MCAYARTSSVAYIGNVASAASMTPCRRLLRASPRRTSTKHSDTDTSSSSQFRSIGVLLTAFRSKRSKPQTVMIVPVYYAGSVIGFFVSQVGSSSILEFPVQTSVSQATPRCRTASSCATLVTMDPWLTTRLSTRQCVHVDL</sequence>
<dbReference type="Proteomes" id="UP000292082">
    <property type="component" value="Unassembled WGS sequence"/>
</dbReference>
<dbReference type="AlphaFoldDB" id="A0A4Q9PNT5"/>
<dbReference type="EMBL" id="ML145160">
    <property type="protein sequence ID" value="TBU55947.1"/>
    <property type="molecule type" value="Genomic_DNA"/>
</dbReference>
<name>A0A4Q9PNT5_9APHY</name>
<keyword evidence="2" id="KW-1185">Reference proteome</keyword>
<evidence type="ECO:0000313" key="1">
    <source>
        <dbReference type="EMBL" id="TBU55947.1"/>
    </source>
</evidence>
<protein>
    <submittedName>
        <fullName evidence="1">Uncharacterized protein</fullName>
    </submittedName>
</protein>
<organism evidence="1 2">
    <name type="scientific">Dichomitus squalens</name>
    <dbReference type="NCBI Taxonomy" id="114155"/>
    <lineage>
        <taxon>Eukaryota</taxon>
        <taxon>Fungi</taxon>
        <taxon>Dikarya</taxon>
        <taxon>Basidiomycota</taxon>
        <taxon>Agaricomycotina</taxon>
        <taxon>Agaricomycetes</taxon>
        <taxon>Polyporales</taxon>
        <taxon>Polyporaceae</taxon>
        <taxon>Dichomitus</taxon>
    </lineage>
</organism>
<gene>
    <name evidence="1" type="ORF">BD310DRAFT_1026612</name>
</gene>
<proteinExistence type="predicted"/>
<reference evidence="1 2" key="1">
    <citation type="submission" date="2019-01" db="EMBL/GenBank/DDBJ databases">
        <title>Draft genome sequences of three monokaryotic isolates of the white-rot basidiomycete fungus Dichomitus squalens.</title>
        <authorList>
            <consortium name="DOE Joint Genome Institute"/>
            <person name="Lopez S.C."/>
            <person name="Andreopoulos B."/>
            <person name="Pangilinan J."/>
            <person name="Lipzen A."/>
            <person name="Riley R."/>
            <person name="Ahrendt S."/>
            <person name="Ng V."/>
            <person name="Barry K."/>
            <person name="Daum C."/>
            <person name="Grigoriev I.V."/>
            <person name="Hilden K.S."/>
            <person name="Makela M.R."/>
            <person name="de Vries R.P."/>
        </authorList>
    </citation>
    <scope>NUCLEOTIDE SEQUENCE [LARGE SCALE GENOMIC DNA]</scope>
    <source>
        <strain evidence="1 2">CBS 464.89</strain>
    </source>
</reference>